<dbReference type="Pfam" id="PF02706">
    <property type="entry name" value="Wzz"/>
    <property type="match status" value="1"/>
</dbReference>
<keyword evidence="2" id="KW-1003">Cell membrane</keyword>
<dbReference type="RefSeq" id="WP_262598706.1">
    <property type="nucleotide sequence ID" value="NZ_CP103300.1"/>
</dbReference>
<dbReference type="Gene3D" id="3.30.1890.10">
    <property type="entry name" value="FepE-like"/>
    <property type="match status" value="1"/>
</dbReference>
<dbReference type="Pfam" id="PF13807">
    <property type="entry name" value="GNVR"/>
    <property type="match status" value="1"/>
</dbReference>
<keyword evidence="10" id="KW-1185">Reference proteome</keyword>
<reference evidence="9" key="1">
    <citation type="submission" date="2022-10" db="EMBL/GenBank/DDBJ databases">
        <title>Completed Genome Sequence of two octocoral isolated bacterium, Endozoicomonas euniceicola EF212T and Endozoicomonas gorgoniicola PS125T.</title>
        <authorList>
            <person name="Chiou Y.-J."/>
            <person name="Chen Y.-H."/>
        </authorList>
    </citation>
    <scope>NUCLEOTIDE SEQUENCE</scope>
    <source>
        <strain evidence="9">EF212</strain>
    </source>
</reference>
<sequence length="377" mass="42947">MHQDQEFYPRDDEIDLFQLFENLFQEKLLIVGVTILAGLIAVVASFILPKTFSAEAIINQAPMPQFAGMNSVISLTAAPTGIQKTITSDRIYEDFRLQLTNYNTYRYAFDHSLLAKNAIEKTNNNPEAALARAYKQFHKKLKISFDKSRENTTKRITIRYESEHPEETARIINDFILPYTGQQVIAGITTDRKTLIEQEQKHLEEAIRNLESSFLANNQIQKLGLEEAITQARAANIEDLMISESYPIVGESSQFLYGTRLLEARKAVINNRLRHYRYYSQPTPGDSEKPYLSAVQDKVFLLNQLAKIDTNFSGIQPVIIEKKAEVPVLPDKPKKSLIVALGLIGGFMLGLFIALIRIAIRSRQERKTEFYRLAKKA</sequence>
<feature type="domain" description="Tyrosine-protein kinase G-rich" evidence="8">
    <location>
        <begin position="318"/>
        <end position="357"/>
    </location>
</feature>
<keyword evidence="4 6" id="KW-1133">Transmembrane helix</keyword>
<dbReference type="Proteomes" id="UP001163255">
    <property type="component" value="Chromosome"/>
</dbReference>
<comment type="subcellular location">
    <subcellularLocation>
        <location evidence="1">Cell membrane</location>
        <topology evidence="1">Multi-pass membrane protein</topology>
    </subcellularLocation>
</comment>
<evidence type="ECO:0000256" key="2">
    <source>
        <dbReference type="ARBA" id="ARBA00022475"/>
    </source>
</evidence>
<dbReference type="InterPro" id="IPR032807">
    <property type="entry name" value="GNVR"/>
</dbReference>
<organism evidence="9 10">
    <name type="scientific">Endozoicomonas euniceicola</name>
    <dbReference type="NCBI Taxonomy" id="1234143"/>
    <lineage>
        <taxon>Bacteria</taxon>
        <taxon>Pseudomonadati</taxon>
        <taxon>Pseudomonadota</taxon>
        <taxon>Gammaproteobacteria</taxon>
        <taxon>Oceanospirillales</taxon>
        <taxon>Endozoicomonadaceae</taxon>
        <taxon>Endozoicomonas</taxon>
    </lineage>
</organism>
<feature type="domain" description="Polysaccharide chain length determinant N-terminal" evidence="7">
    <location>
        <begin position="12"/>
        <end position="91"/>
    </location>
</feature>
<dbReference type="InterPro" id="IPR003856">
    <property type="entry name" value="LPS_length_determ_N"/>
</dbReference>
<evidence type="ECO:0000259" key="7">
    <source>
        <dbReference type="Pfam" id="PF02706"/>
    </source>
</evidence>
<evidence type="ECO:0000256" key="3">
    <source>
        <dbReference type="ARBA" id="ARBA00022692"/>
    </source>
</evidence>
<keyword evidence="3 6" id="KW-0812">Transmembrane</keyword>
<protein>
    <submittedName>
        <fullName evidence="9">Wzz/FepE/Etk N-terminal domain-containing protein</fullName>
    </submittedName>
</protein>
<feature type="transmembrane region" description="Helical" evidence="6">
    <location>
        <begin position="28"/>
        <end position="48"/>
    </location>
</feature>
<keyword evidence="5 6" id="KW-0472">Membrane</keyword>
<proteinExistence type="predicted"/>
<dbReference type="EMBL" id="CP103300">
    <property type="protein sequence ID" value="UYM16411.1"/>
    <property type="molecule type" value="Genomic_DNA"/>
</dbReference>
<evidence type="ECO:0000256" key="5">
    <source>
        <dbReference type="ARBA" id="ARBA00023136"/>
    </source>
</evidence>
<evidence type="ECO:0000256" key="4">
    <source>
        <dbReference type="ARBA" id="ARBA00022989"/>
    </source>
</evidence>
<feature type="transmembrane region" description="Helical" evidence="6">
    <location>
        <begin position="337"/>
        <end position="360"/>
    </location>
</feature>
<evidence type="ECO:0000259" key="8">
    <source>
        <dbReference type="Pfam" id="PF13807"/>
    </source>
</evidence>
<evidence type="ECO:0000256" key="1">
    <source>
        <dbReference type="ARBA" id="ARBA00004651"/>
    </source>
</evidence>
<evidence type="ECO:0000313" key="9">
    <source>
        <dbReference type="EMBL" id="UYM16411.1"/>
    </source>
</evidence>
<dbReference type="InterPro" id="IPR050445">
    <property type="entry name" value="Bact_polysacc_biosynth/exp"/>
</dbReference>
<evidence type="ECO:0000313" key="10">
    <source>
        <dbReference type="Proteomes" id="UP001163255"/>
    </source>
</evidence>
<accession>A0ABY6GWG4</accession>
<dbReference type="PANTHER" id="PTHR32309">
    <property type="entry name" value="TYROSINE-PROTEIN KINASE"/>
    <property type="match status" value="1"/>
</dbReference>
<gene>
    <name evidence="9" type="ORF">NX720_00305</name>
</gene>
<dbReference type="PANTHER" id="PTHR32309:SF13">
    <property type="entry name" value="FERRIC ENTEROBACTIN TRANSPORT PROTEIN FEPE"/>
    <property type="match status" value="1"/>
</dbReference>
<name>A0ABY6GWG4_9GAMM</name>
<dbReference type="SUPFAM" id="SSF160355">
    <property type="entry name" value="Bacterial polysaccharide co-polymerase-like"/>
    <property type="match status" value="1"/>
</dbReference>
<evidence type="ECO:0000256" key="6">
    <source>
        <dbReference type="SAM" id="Phobius"/>
    </source>
</evidence>